<dbReference type="EMBL" id="JALJOS010000020">
    <property type="protein sequence ID" value="KAK9826667.1"/>
    <property type="molecule type" value="Genomic_DNA"/>
</dbReference>
<feature type="compositionally biased region" description="Low complexity" evidence="8">
    <location>
        <begin position="425"/>
        <end position="436"/>
    </location>
</feature>
<dbReference type="PANTHER" id="PTHR13184:SF5">
    <property type="entry name" value="METHYLTRANSFERASE-LIKE PROTEIN 17, MITOCHONDRIAL"/>
    <property type="match status" value="1"/>
</dbReference>
<dbReference type="GO" id="GO:0051536">
    <property type="term" value="F:iron-sulfur cluster binding"/>
    <property type="evidence" value="ECO:0007669"/>
    <property type="project" value="UniProtKB-KW"/>
</dbReference>
<evidence type="ECO:0000313" key="10">
    <source>
        <dbReference type="Proteomes" id="UP001438707"/>
    </source>
</evidence>
<comment type="caution">
    <text evidence="9">The sequence shown here is derived from an EMBL/GenBank/DDBJ whole genome shotgun (WGS) entry which is preliminary data.</text>
</comment>
<organism evidence="9 10">
    <name type="scientific">Apatococcus lobatus</name>
    <dbReference type="NCBI Taxonomy" id="904363"/>
    <lineage>
        <taxon>Eukaryota</taxon>
        <taxon>Viridiplantae</taxon>
        <taxon>Chlorophyta</taxon>
        <taxon>core chlorophytes</taxon>
        <taxon>Trebouxiophyceae</taxon>
        <taxon>Chlorellales</taxon>
        <taxon>Chlorellaceae</taxon>
        <taxon>Apatococcus</taxon>
    </lineage>
</organism>
<evidence type="ECO:0000256" key="5">
    <source>
        <dbReference type="ARBA" id="ARBA00023014"/>
    </source>
</evidence>
<dbReference type="GO" id="GO:0006412">
    <property type="term" value="P:translation"/>
    <property type="evidence" value="ECO:0007669"/>
    <property type="project" value="InterPro"/>
</dbReference>
<keyword evidence="4" id="KW-0408">Iron</keyword>
<comment type="function">
    <text evidence="7">Mitochondrial ribosome (mitoribosome) assembly factor. Binds at the interface of the head and body domains of the mitochondrial small ribosomal subunit (mt-SSU), occluding the mRNA channel and preventing compaction of the head domain towards the body. Probable inactive methyltransferase: retains the characteristic folding and ability to bind S-adenosyl-L-methionine, but it probably lost its methyltransferase activity.</text>
</comment>
<dbReference type="InterPro" id="IPR029063">
    <property type="entry name" value="SAM-dependent_MTases_sf"/>
</dbReference>
<evidence type="ECO:0000256" key="3">
    <source>
        <dbReference type="ARBA" id="ARBA00022946"/>
    </source>
</evidence>
<comment type="subcellular location">
    <subcellularLocation>
        <location evidence="1">Mitochondrion</location>
    </subcellularLocation>
</comment>
<evidence type="ECO:0000256" key="4">
    <source>
        <dbReference type="ARBA" id="ARBA00023004"/>
    </source>
</evidence>
<feature type="compositionally biased region" description="Acidic residues" evidence="8">
    <location>
        <begin position="640"/>
        <end position="649"/>
    </location>
</feature>
<evidence type="ECO:0000313" key="9">
    <source>
        <dbReference type="EMBL" id="KAK9826667.1"/>
    </source>
</evidence>
<dbReference type="Pfam" id="PF09243">
    <property type="entry name" value="Rsm22"/>
    <property type="match status" value="2"/>
</dbReference>
<feature type="region of interest" description="Disordered" evidence="8">
    <location>
        <begin position="469"/>
        <end position="546"/>
    </location>
</feature>
<dbReference type="PANTHER" id="PTHR13184">
    <property type="entry name" value="37S RIBOSOMAL PROTEIN S22"/>
    <property type="match status" value="1"/>
</dbReference>
<keyword evidence="6" id="KW-0496">Mitochondrion</keyword>
<evidence type="ECO:0000256" key="1">
    <source>
        <dbReference type="ARBA" id="ARBA00004173"/>
    </source>
</evidence>
<keyword evidence="10" id="KW-1185">Reference proteome</keyword>
<feature type="region of interest" description="Disordered" evidence="8">
    <location>
        <begin position="418"/>
        <end position="455"/>
    </location>
</feature>
<gene>
    <name evidence="9" type="ORF">WJX74_008868</name>
</gene>
<dbReference type="GO" id="GO:0005763">
    <property type="term" value="C:mitochondrial small ribosomal subunit"/>
    <property type="evidence" value="ECO:0007669"/>
    <property type="project" value="TreeGrafter"/>
</dbReference>
<feature type="compositionally biased region" description="Acidic residues" evidence="8">
    <location>
        <begin position="441"/>
        <end position="452"/>
    </location>
</feature>
<evidence type="ECO:0000256" key="8">
    <source>
        <dbReference type="SAM" id="MobiDB-lite"/>
    </source>
</evidence>
<feature type="compositionally biased region" description="Polar residues" evidence="8">
    <location>
        <begin position="519"/>
        <end position="534"/>
    </location>
</feature>
<proteinExistence type="predicted"/>
<protein>
    <submittedName>
        <fullName evidence="9">Uncharacterized protein</fullName>
    </submittedName>
</protein>
<dbReference type="InterPro" id="IPR015324">
    <property type="entry name" value="Ribosomal_Rsm22-like"/>
</dbReference>
<dbReference type="GO" id="GO:0003735">
    <property type="term" value="F:structural constituent of ribosome"/>
    <property type="evidence" value="ECO:0007669"/>
    <property type="project" value="TreeGrafter"/>
</dbReference>
<keyword evidence="5" id="KW-0411">Iron-sulfur</keyword>
<dbReference type="GO" id="GO:0008168">
    <property type="term" value="F:methyltransferase activity"/>
    <property type="evidence" value="ECO:0007669"/>
    <property type="project" value="InterPro"/>
</dbReference>
<dbReference type="Proteomes" id="UP001438707">
    <property type="component" value="Unassembled WGS sequence"/>
</dbReference>
<dbReference type="AlphaFoldDB" id="A0AAW1QZW8"/>
<evidence type="ECO:0000256" key="2">
    <source>
        <dbReference type="ARBA" id="ARBA00022723"/>
    </source>
</evidence>
<dbReference type="SUPFAM" id="SSF53335">
    <property type="entry name" value="S-adenosyl-L-methionine-dependent methyltransferases"/>
    <property type="match status" value="1"/>
</dbReference>
<evidence type="ECO:0000256" key="7">
    <source>
        <dbReference type="ARBA" id="ARBA00045681"/>
    </source>
</evidence>
<reference evidence="9 10" key="1">
    <citation type="journal article" date="2024" name="Nat. Commun.">
        <title>Phylogenomics reveals the evolutionary origins of lichenization in chlorophyte algae.</title>
        <authorList>
            <person name="Puginier C."/>
            <person name="Libourel C."/>
            <person name="Otte J."/>
            <person name="Skaloud P."/>
            <person name="Haon M."/>
            <person name="Grisel S."/>
            <person name="Petersen M."/>
            <person name="Berrin J.G."/>
            <person name="Delaux P.M."/>
            <person name="Dal Grande F."/>
            <person name="Keller J."/>
        </authorList>
    </citation>
    <scope>NUCLEOTIDE SEQUENCE [LARGE SCALE GENOMIC DNA]</scope>
    <source>
        <strain evidence="9 10">SAG 2145</strain>
    </source>
</reference>
<dbReference type="GO" id="GO:0046872">
    <property type="term" value="F:metal ion binding"/>
    <property type="evidence" value="ECO:0007669"/>
    <property type="project" value="UniProtKB-KW"/>
</dbReference>
<evidence type="ECO:0000256" key="6">
    <source>
        <dbReference type="ARBA" id="ARBA00023128"/>
    </source>
</evidence>
<feature type="compositionally biased region" description="Low complexity" evidence="8">
    <location>
        <begin position="506"/>
        <end position="518"/>
    </location>
</feature>
<accession>A0AAW1QZW8</accession>
<name>A0AAW1QZW8_9CHLO</name>
<dbReference type="InterPro" id="IPR052571">
    <property type="entry name" value="Mt_RNA_Methyltransferase"/>
</dbReference>
<sequence>MQRALVRLCQQHGVCTRSVSYEATSLLQEPALQLSPEVVAFVTSRGQGTVAMPVELTQALEKAIARREGPHKALKKASTNLLDGLRDVVLCGNADPILQSRSELKHMLKKLVAAGPMPADRLDMAADQVHATSDSRKRVQQHQEPAVAYDDLATAAYATSRMPACYAVIKRIMEEVAFSQPAWRPRTMLDFGAGPATAAWAAAEVWDGAPRLEVQAVEQSSAMAELGHETGQELSADWPAIRWSSSLPGLSRPSHRMTKGKQEQMRNRLTRRHDLVTACYVLSEIEDAAQRRRVVECLWQTTGDTLLIAEPGTPIGSAIIREARWQILKMDGGGHAHVQAPCPHDGVCPMDGSRSWCHFRQRFQRPALQRRFRRPTNNTAPRSYQDERFSYVVLKRGPRPQPVEAAISSMSLHASSRADQVAAGSLPDSSSLQQQDVLAPQEEEGSDWEITDDELRLLDPKTRQLVLESMASGSDSDSEADYDDSKSAEPNSAGKSASDEDVDIPDSMAADSSASSSDLQQDTELSHSISSASGSVDDDPASLLIAAHQDVTGPALLNQHPSQNSDATSIVVATSMPAQSDSETISAGSRCRTFVPAPDGVCSEADPGASKSAQSAFVSAADMSGASLPAAAQPSVEVNPDSEAESDDEERAQLYVDDAELEAAIAASRSWSRVVRKPRTRHRHVVLDVCTAKRTAAGQSPSEGQLLQQVVGKADISWAGAKGYRLARKARWGDLWPTCFQDQAIVVTEKEPGSLQK</sequence>
<feature type="region of interest" description="Disordered" evidence="8">
    <location>
        <begin position="628"/>
        <end position="649"/>
    </location>
</feature>
<keyword evidence="2" id="KW-0479">Metal-binding</keyword>
<keyword evidence="3" id="KW-0809">Transit peptide</keyword>